<name>A0A6M4H1C1_9PROT</name>
<dbReference type="AlphaFoldDB" id="A0A6M4H1C1"/>
<feature type="signal peptide" evidence="1">
    <location>
        <begin position="1"/>
        <end position="34"/>
    </location>
</feature>
<accession>A0A6M4H1C1</accession>
<keyword evidence="3" id="KW-1185">Reference proteome</keyword>
<dbReference type="EMBL" id="CP053069">
    <property type="protein sequence ID" value="QJR13142.1"/>
    <property type="molecule type" value="Genomic_DNA"/>
</dbReference>
<organism evidence="2 3">
    <name type="scientific">Usitatibacter rugosus</name>
    <dbReference type="NCBI Taxonomy" id="2732067"/>
    <lineage>
        <taxon>Bacteria</taxon>
        <taxon>Pseudomonadati</taxon>
        <taxon>Pseudomonadota</taxon>
        <taxon>Betaproteobacteria</taxon>
        <taxon>Nitrosomonadales</taxon>
        <taxon>Usitatibacteraceae</taxon>
        <taxon>Usitatibacter</taxon>
    </lineage>
</organism>
<dbReference type="Proteomes" id="UP000501534">
    <property type="component" value="Chromosome"/>
</dbReference>
<keyword evidence="1" id="KW-0732">Signal</keyword>
<protein>
    <submittedName>
        <fullName evidence="2">Uncharacterized protein</fullName>
    </submittedName>
</protein>
<dbReference type="KEGG" id="uru:DSM104443_04237"/>
<feature type="chain" id="PRO_5026911943" evidence="1">
    <location>
        <begin position="35"/>
        <end position="446"/>
    </location>
</feature>
<proteinExistence type="predicted"/>
<sequence length="446" mass="44401">MINDAYANTMKKLLAAVFAAASTLLLVSCGGGGAAGSPTQGGGLVILPNPGTAYAGIPFTVTLAGGRAPYAVGSSEPSIFPVPAIASQSIFTVVPAQPGVVDTGLDPNEVPRRSVTLTARDVNGATATAQLSVLQNFLLGYGASLTSTCPSEDAANPVQACNGSETVVTIAPTFNGVLRGNALIRFERVRGTFGFVQCGSPPPVDPTVVTVITTNTDHTGVGRVCIRVANNSATQVATFRIIDVATGVYVDQLFVIVGGAAAGQLTVLPSSLSFAGANSLRCGTGSGDVLVFDGTLPYSAVSSNPAVTVSPTTSNVEPGRFTITIGNQAPPCITDATVVITDSQGRRATVTVTQSAGPAPTAITLTPATLNLVCGQSANVVISGGTGAYTASSSSPGDVTASVLGTNMTVTRNNPGGVPGANTTFTISVGDGASTSTVTVTAPSTC</sequence>
<evidence type="ECO:0000256" key="1">
    <source>
        <dbReference type="SAM" id="SignalP"/>
    </source>
</evidence>
<reference evidence="2 3" key="1">
    <citation type="submission" date="2020-04" db="EMBL/GenBank/DDBJ databases">
        <title>Usitatibacter rugosus gen. nov., sp. nov. and Usitatibacter palustris sp. nov., novel members of Usitatibacteraceae fam. nov. within the order Nitrosomonadales isolated from soil.</title>
        <authorList>
            <person name="Huber K.J."/>
            <person name="Neumann-Schaal M."/>
            <person name="Geppert A."/>
            <person name="Luckner M."/>
            <person name="Wanner G."/>
            <person name="Overmann J."/>
        </authorList>
    </citation>
    <scope>NUCLEOTIDE SEQUENCE [LARGE SCALE GENOMIC DNA]</scope>
    <source>
        <strain evidence="2 3">0125_3</strain>
    </source>
</reference>
<gene>
    <name evidence="2" type="ORF">DSM104443_04237</name>
</gene>
<evidence type="ECO:0000313" key="2">
    <source>
        <dbReference type="EMBL" id="QJR13142.1"/>
    </source>
</evidence>
<evidence type="ECO:0000313" key="3">
    <source>
        <dbReference type="Proteomes" id="UP000501534"/>
    </source>
</evidence>
<dbReference type="RefSeq" id="WP_171095960.1">
    <property type="nucleotide sequence ID" value="NZ_CP053069.1"/>
</dbReference>